<dbReference type="Proteomes" id="UP000025061">
    <property type="component" value="Unassembled WGS sequence"/>
</dbReference>
<evidence type="ECO:0000313" key="1">
    <source>
        <dbReference type="EMBL" id="KCZ96253.1"/>
    </source>
</evidence>
<accession>A0A059FZS5</accession>
<name>A0A059FZS5_9PROT</name>
<dbReference type="RefSeq" id="WP_011645834.1">
    <property type="nucleotide sequence ID" value="NZ_ARYI01000001.1"/>
</dbReference>
<evidence type="ECO:0000313" key="2">
    <source>
        <dbReference type="Proteomes" id="UP000025061"/>
    </source>
</evidence>
<keyword evidence="2" id="KW-1185">Reference proteome</keyword>
<gene>
    <name evidence="1" type="ORF">HHI_01200</name>
</gene>
<sequence length="154" mass="16861">MFRQSKRQAAFGGARIDLPDNGEIAPDAASALCSEWLARHCEQEQLTMRCQALETHLFRDHNWCDLSEAQRASLPEAAEFDAMNDQIIALHDFNREQLKAVTDLAATTGPGLVSKLSVALAIVLPDENEDAHALLRSILKDLEAAGIEPGRARG</sequence>
<dbReference type="PATRIC" id="fig|1280951.3.peg.243"/>
<protein>
    <submittedName>
        <fullName evidence="1">Uncharacterized protein</fullName>
    </submittedName>
</protein>
<proteinExistence type="predicted"/>
<dbReference type="EMBL" id="ARYI01000001">
    <property type="protein sequence ID" value="KCZ96253.1"/>
    <property type="molecule type" value="Genomic_DNA"/>
</dbReference>
<comment type="caution">
    <text evidence="1">The sequence shown here is derived from an EMBL/GenBank/DDBJ whole genome shotgun (WGS) entry which is preliminary data.</text>
</comment>
<dbReference type="AlphaFoldDB" id="A0A059FZS5"/>
<reference evidence="1 2" key="1">
    <citation type="submission" date="2013-04" db="EMBL/GenBank/DDBJ databases">
        <title>Hyphomonas hirschiana VP5 Genome Sequencing.</title>
        <authorList>
            <person name="Lai Q."/>
            <person name="Shao Z."/>
        </authorList>
    </citation>
    <scope>NUCLEOTIDE SEQUENCE [LARGE SCALE GENOMIC DNA]</scope>
    <source>
        <strain evidence="1 2">VP5</strain>
    </source>
</reference>
<organism evidence="1 2">
    <name type="scientific">Hyphomonas hirschiana VP5</name>
    <dbReference type="NCBI Taxonomy" id="1280951"/>
    <lineage>
        <taxon>Bacteria</taxon>
        <taxon>Pseudomonadati</taxon>
        <taxon>Pseudomonadota</taxon>
        <taxon>Alphaproteobacteria</taxon>
        <taxon>Hyphomonadales</taxon>
        <taxon>Hyphomonadaceae</taxon>
        <taxon>Hyphomonas</taxon>
    </lineage>
</organism>